<accession>A0A8T1VHI4</accession>
<dbReference type="InterPro" id="IPR044288">
    <property type="entry name" value="ZNF598/HEL2"/>
</dbReference>
<dbReference type="AlphaFoldDB" id="A0A8T1VHI4"/>
<feature type="compositionally biased region" description="Acidic residues" evidence="2">
    <location>
        <begin position="464"/>
        <end position="473"/>
    </location>
</feature>
<organism evidence="4 5">
    <name type="scientific">Phytophthora pseudosyringae</name>
    <dbReference type="NCBI Taxonomy" id="221518"/>
    <lineage>
        <taxon>Eukaryota</taxon>
        <taxon>Sar</taxon>
        <taxon>Stramenopiles</taxon>
        <taxon>Oomycota</taxon>
        <taxon>Peronosporomycetes</taxon>
        <taxon>Peronosporales</taxon>
        <taxon>Peronosporaceae</taxon>
        <taxon>Phytophthora</taxon>
    </lineage>
</organism>
<feature type="compositionally biased region" description="Low complexity" evidence="2">
    <location>
        <begin position="373"/>
        <end position="389"/>
    </location>
</feature>
<feature type="compositionally biased region" description="Low complexity" evidence="2">
    <location>
        <begin position="646"/>
        <end position="668"/>
    </location>
</feature>
<dbReference type="PROSITE" id="PS50157">
    <property type="entry name" value="ZINC_FINGER_C2H2_2"/>
    <property type="match status" value="1"/>
</dbReference>
<feature type="domain" description="C2H2-type" evidence="3">
    <location>
        <begin position="139"/>
        <end position="162"/>
    </location>
</feature>
<dbReference type="Pfam" id="PF23230">
    <property type="entry name" value="zf-C2H2_13"/>
    <property type="match status" value="1"/>
</dbReference>
<dbReference type="PANTHER" id="PTHR22938:SF0">
    <property type="entry name" value="E3 UBIQUITIN-PROTEIN LIGASE ZNF598"/>
    <property type="match status" value="1"/>
</dbReference>
<dbReference type="Pfam" id="PF25447">
    <property type="entry name" value="RING_ZNF598"/>
    <property type="match status" value="1"/>
</dbReference>
<dbReference type="GO" id="GO:0008270">
    <property type="term" value="F:zinc ion binding"/>
    <property type="evidence" value="ECO:0007669"/>
    <property type="project" value="UniProtKB-KW"/>
</dbReference>
<dbReference type="InterPro" id="IPR056437">
    <property type="entry name" value="Znf-C2H2_ZNF598/HEL2"/>
</dbReference>
<dbReference type="InterPro" id="IPR057634">
    <property type="entry name" value="PAH_ZNF598/HEL2"/>
</dbReference>
<dbReference type="PANTHER" id="PTHR22938">
    <property type="entry name" value="ZINC FINGER PROTEIN 598"/>
    <property type="match status" value="1"/>
</dbReference>
<protein>
    <recommendedName>
        <fullName evidence="3">C2H2-type domain-containing protein</fullName>
    </recommendedName>
</protein>
<evidence type="ECO:0000259" key="3">
    <source>
        <dbReference type="PROSITE" id="PS50157"/>
    </source>
</evidence>
<evidence type="ECO:0000256" key="1">
    <source>
        <dbReference type="PROSITE-ProRule" id="PRU00042"/>
    </source>
</evidence>
<feature type="region of interest" description="Disordered" evidence="2">
    <location>
        <begin position="633"/>
        <end position="748"/>
    </location>
</feature>
<feature type="region of interest" description="Disordered" evidence="2">
    <location>
        <begin position="554"/>
        <end position="609"/>
    </location>
</feature>
<feature type="region of interest" description="Disordered" evidence="2">
    <location>
        <begin position="430"/>
        <end position="456"/>
    </location>
</feature>
<evidence type="ECO:0000313" key="4">
    <source>
        <dbReference type="EMBL" id="KAG7380416.1"/>
    </source>
</evidence>
<dbReference type="GO" id="GO:0061630">
    <property type="term" value="F:ubiquitin protein ligase activity"/>
    <property type="evidence" value="ECO:0007669"/>
    <property type="project" value="InterPro"/>
</dbReference>
<dbReference type="EMBL" id="JAGDFM010000294">
    <property type="protein sequence ID" value="KAG7380416.1"/>
    <property type="molecule type" value="Genomic_DNA"/>
</dbReference>
<dbReference type="InterPro" id="IPR013087">
    <property type="entry name" value="Znf_C2H2_type"/>
</dbReference>
<dbReference type="GO" id="GO:0072344">
    <property type="term" value="P:rescue of stalled ribosome"/>
    <property type="evidence" value="ECO:0007669"/>
    <property type="project" value="InterPro"/>
</dbReference>
<dbReference type="GO" id="GO:0043022">
    <property type="term" value="F:ribosome binding"/>
    <property type="evidence" value="ECO:0007669"/>
    <property type="project" value="TreeGrafter"/>
</dbReference>
<feature type="compositionally biased region" description="Basic residues" evidence="2">
    <location>
        <begin position="432"/>
        <end position="445"/>
    </location>
</feature>
<feature type="region of interest" description="Disordered" evidence="2">
    <location>
        <begin position="461"/>
        <end position="480"/>
    </location>
</feature>
<feature type="region of interest" description="Disordered" evidence="2">
    <location>
        <begin position="765"/>
        <end position="797"/>
    </location>
</feature>
<feature type="region of interest" description="Disordered" evidence="2">
    <location>
        <begin position="333"/>
        <end position="398"/>
    </location>
</feature>
<dbReference type="GO" id="GO:0016567">
    <property type="term" value="P:protein ubiquitination"/>
    <property type="evidence" value="ECO:0007669"/>
    <property type="project" value="TreeGrafter"/>
</dbReference>
<dbReference type="PROSITE" id="PS00028">
    <property type="entry name" value="ZINC_FINGER_C2H2_1"/>
    <property type="match status" value="2"/>
</dbReference>
<name>A0A8T1VHI4_9STRA</name>
<dbReference type="SMART" id="SM00355">
    <property type="entry name" value="ZnF_C2H2"/>
    <property type="match status" value="4"/>
</dbReference>
<reference evidence="4" key="1">
    <citation type="submission" date="2021-02" db="EMBL/GenBank/DDBJ databases">
        <authorList>
            <person name="Palmer J.M."/>
        </authorList>
    </citation>
    <scope>NUCLEOTIDE SEQUENCE</scope>
    <source>
        <strain evidence="4">SCRP734</strain>
    </source>
</reference>
<proteinExistence type="predicted"/>
<keyword evidence="5" id="KW-1185">Reference proteome</keyword>
<keyword evidence="1" id="KW-0862">Zinc</keyword>
<gene>
    <name evidence="4" type="ORF">PHYPSEUDO_007237</name>
</gene>
<keyword evidence="1" id="KW-0479">Metal-binding</keyword>
<feature type="compositionally biased region" description="Basic residues" evidence="2">
    <location>
        <begin position="777"/>
        <end position="786"/>
    </location>
</feature>
<dbReference type="Proteomes" id="UP000694044">
    <property type="component" value="Unassembled WGS sequence"/>
</dbReference>
<dbReference type="OrthoDB" id="3838338at2759"/>
<comment type="caution">
    <text evidence="4">The sequence shown here is derived from an EMBL/GenBank/DDBJ whole genome shotgun (WGS) entry which is preliminary data.</text>
</comment>
<keyword evidence="1" id="KW-0863">Zinc-finger</keyword>
<feature type="compositionally biased region" description="Low complexity" evidence="2">
    <location>
        <begin position="687"/>
        <end position="715"/>
    </location>
</feature>
<dbReference type="Pfam" id="PF23202">
    <property type="entry name" value="PAH_ZNF598"/>
    <property type="match status" value="1"/>
</dbReference>
<evidence type="ECO:0000256" key="2">
    <source>
        <dbReference type="SAM" id="MobiDB-lite"/>
    </source>
</evidence>
<evidence type="ECO:0000313" key="5">
    <source>
        <dbReference type="Proteomes" id="UP000694044"/>
    </source>
</evidence>
<sequence>MCVGTPKTFTPQLAPKHAKHLIDRTPFPTAMADDAPATCVLCCNAIDNASRFNTVGVCNHTGCCSICALRLRQLLGQTACVVCKTDMPRVVCLQREDQSFESFQDWGDNIGPAHVFDEPSAMFFLKEDYAKRIRKLRDPLCKKCGKKFATVAALRTHVLDVHGLQYCSTCLENKKVFLEELELLTKDQLKKHNAKGNPREGFMGHPRCDFCFSRFYSTTELYDHLRKNHFECDICLYQLHVQNRYYKDYHDLENHFRADHFLCEERECLEKKFVVFKSHLDMQAHMTVDHPYIKTSRKIDVHFTVRRASQGGEDDFEDPRLFDQQASGNHTINVADFPSLSGSDSARGGPSFSLWENQTASHRPRTEDFPALGSSSTSNRSGSTFRNALAPPPSAALRAHMDSNGWEYENPDLASAAAVLGANNPLLGVLKPARKNNKGRKKGRKSGGGLEEKLAAPALVVHEEESESEDDEPAGPAPSKTAVVLKIRQVLGSDAKYEVFREDCKRFRLGEMEFPDFYAKMRDMFSPADFAHLFLPLMRLSPDKEQVTTFFKHHKQVNKKQTKVQGFQEPQSKRNKKAVKQQAELEQQAPTRKSHQRQPPQPSQAGWGNAMKESGIKTATGRKPAAIVHNTNLRAMLGRDTQPTTQWSSSGSWQAPPPAASSGSAYPALGRTPTSTKLQSAPIDSFASLSVSSSSSSSSGYGTTASAYASTPTPVLRQMTPPPAAPSFKTAKSDFPELPKAGRPMGVQPVTRATWDDQVQAIAQNRVPSAPTGGRGNGKKKQKKKSMTLQEMAMHFG</sequence>